<comment type="similarity">
    <text evidence="1">Belongs to the YoeB family.</text>
</comment>
<dbReference type="GO" id="GO:0004519">
    <property type="term" value="F:endonuclease activity"/>
    <property type="evidence" value="ECO:0007669"/>
    <property type="project" value="UniProtKB-KW"/>
</dbReference>
<evidence type="ECO:0000313" key="7">
    <source>
        <dbReference type="EMBL" id="SFA60766.1"/>
    </source>
</evidence>
<dbReference type="SUPFAM" id="SSF143011">
    <property type="entry name" value="RelE-like"/>
    <property type="match status" value="1"/>
</dbReference>
<dbReference type="AlphaFoldDB" id="A0A1I0UBZ7"/>
<keyword evidence="5" id="KW-0378">Hydrolase</keyword>
<evidence type="ECO:0000256" key="3">
    <source>
        <dbReference type="ARBA" id="ARBA00022722"/>
    </source>
</evidence>
<keyword evidence="3" id="KW-0540">Nuclease</keyword>
<dbReference type="NCBIfam" id="TIGR02116">
    <property type="entry name" value="toxin_Txe_YoeB"/>
    <property type="match status" value="1"/>
</dbReference>
<accession>A0A1I0UBZ7</accession>
<organism evidence="7 8">
    <name type="scientific">Pedobacter suwonensis</name>
    <dbReference type="NCBI Taxonomy" id="332999"/>
    <lineage>
        <taxon>Bacteria</taxon>
        <taxon>Pseudomonadati</taxon>
        <taxon>Bacteroidota</taxon>
        <taxon>Sphingobacteriia</taxon>
        <taxon>Sphingobacteriales</taxon>
        <taxon>Sphingobacteriaceae</taxon>
        <taxon>Pedobacter</taxon>
    </lineage>
</organism>
<dbReference type="InterPro" id="IPR035093">
    <property type="entry name" value="RelE/ParE_toxin_dom_sf"/>
</dbReference>
<dbReference type="PANTHER" id="PTHR38039:SF1">
    <property type="entry name" value="TOXIN YOEB"/>
    <property type="match status" value="1"/>
</dbReference>
<evidence type="ECO:0000256" key="2">
    <source>
        <dbReference type="ARBA" id="ARBA00022649"/>
    </source>
</evidence>
<dbReference type="PANTHER" id="PTHR38039">
    <property type="entry name" value="TOXIN YOEB"/>
    <property type="match status" value="1"/>
</dbReference>
<protein>
    <recommendedName>
        <fullName evidence="6">Putative mRNA interferase YoeB</fullName>
    </recommendedName>
</protein>
<dbReference type="STRING" id="332999.SAMN04488511_1355"/>
<evidence type="ECO:0000256" key="1">
    <source>
        <dbReference type="ARBA" id="ARBA00008172"/>
    </source>
</evidence>
<keyword evidence="2" id="KW-1277">Toxin-antitoxin system</keyword>
<reference evidence="8" key="1">
    <citation type="submission" date="2016-10" db="EMBL/GenBank/DDBJ databases">
        <authorList>
            <person name="Varghese N."/>
            <person name="Submissions S."/>
        </authorList>
    </citation>
    <scope>NUCLEOTIDE SEQUENCE [LARGE SCALE GENOMIC DNA]</scope>
    <source>
        <strain evidence="8">DSM 18130</strain>
    </source>
</reference>
<evidence type="ECO:0000313" key="8">
    <source>
        <dbReference type="Proteomes" id="UP000198836"/>
    </source>
</evidence>
<keyword evidence="4" id="KW-0255">Endonuclease</keyword>
<dbReference type="Pfam" id="PF06769">
    <property type="entry name" value="YoeB_toxin"/>
    <property type="match status" value="1"/>
</dbReference>
<evidence type="ECO:0000256" key="4">
    <source>
        <dbReference type="ARBA" id="ARBA00022759"/>
    </source>
</evidence>
<name>A0A1I0UBZ7_9SPHI</name>
<dbReference type="GO" id="GO:0045892">
    <property type="term" value="P:negative regulation of DNA-templated transcription"/>
    <property type="evidence" value="ECO:0007669"/>
    <property type="project" value="TreeGrafter"/>
</dbReference>
<sequence>MKTVWQKNKIFWIMIKLFLDGAWEDYLYWQSVDKSVLKKINALIKEIERTPFEGTGKPEPLKHQYAGWWSRRINLEHRLVYKVEDNKLIVLQCRYHT</sequence>
<dbReference type="EMBL" id="FOJM01000035">
    <property type="protein sequence ID" value="SFA60766.1"/>
    <property type="molecule type" value="Genomic_DNA"/>
</dbReference>
<evidence type="ECO:0000256" key="5">
    <source>
        <dbReference type="ARBA" id="ARBA00022801"/>
    </source>
</evidence>
<dbReference type="GO" id="GO:0006401">
    <property type="term" value="P:RNA catabolic process"/>
    <property type="evidence" value="ECO:0007669"/>
    <property type="project" value="InterPro"/>
</dbReference>
<gene>
    <name evidence="7" type="ORF">SAMN04488511_1355</name>
</gene>
<evidence type="ECO:0000256" key="6">
    <source>
        <dbReference type="ARBA" id="ARBA00030388"/>
    </source>
</evidence>
<keyword evidence="8" id="KW-1185">Reference proteome</keyword>
<dbReference type="GO" id="GO:0016787">
    <property type="term" value="F:hydrolase activity"/>
    <property type="evidence" value="ECO:0007669"/>
    <property type="project" value="UniProtKB-KW"/>
</dbReference>
<dbReference type="Proteomes" id="UP000198836">
    <property type="component" value="Unassembled WGS sequence"/>
</dbReference>
<proteinExistence type="inferred from homology"/>
<dbReference type="Gene3D" id="3.30.2310.20">
    <property type="entry name" value="RelE-like"/>
    <property type="match status" value="1"/>
</dbReference>
<dbReference type="InterPro" id="IPR009614">
    <property type="entry name" value="YoeB_toxin"/>
</dbReference>